<evidence type="ECO:0000313" key="3">
    <source>
        <dbReference type="Proteomes" id="UP000184404"/>
    </source>
</evidence>
<evidence type="ECO:0000313" key="2">
    <source>
        <dbReference type="EMBL" id="SHE33688.1"/>
    </source>
</evidence>
<accession>A0A1M4SND0</accession>
<protein>
    <submittedName>
        <fullName evidence="2">Glycosyltransferase involved in cell wall bisynthesis</fullName>
    </submittedName>
</protein>
<dbReference type="Gene3D" id="3.40.50.2000">
    <property type="entry name" value="Glycogen Phosphorylase B"/>
    <property type="match status" value="2"/>
</dbReference>
<dbReference type="SUPFAM" id="SSF53756">
    <property type="entry name" value="UDP-Glycosyltransferase/glycogen phosphorylase"/>
    <property type="match status" value="1"/>
</dbReference>
<keyword evidence="2" id="KW-0808">Transferase</keyword>
<feature type="domain" description="Glycosyl transferase family 1" evidence="1">
    <location>
        <begin position="272"/>
        <end position="434"/>
    </location>
</feature>
<dbReference type="EMBL" id="FQUG01000002">
    <property type="protein sequence ID" value="SHE33688.1"/>
    <property type="molecule type" value="Genomic_DNA"/>
</dbReference>
<dbReference type="InterPro" id="IPR050194">
    <property type="entry name" value="Glycosyltransferase_grp1"/>
</dbReference>
<evidence type="ECO:0000259" key="1">
    <source>
        <dbReference type="Pfam" id="PF00534"/>
    </source>
</evidence>
<name>A0A1M4SND0_9FIRM</name>
<dbReference type="PANTHER" id="PTHR45947:SF3">
    <property type="entry name" value="SULFOQUINOVOSYL TRANSFERASE SQD2"/>
    <property type="match status" value="1"/>
</dbReference>
<dbReference type="STRING" id="1123243.SAMN02745190_00194"/>
<reference evidence="2 3" key="1">
    <citation type="submission" date="2016-11" db="EMBL/GenBank/DDBJ databases">
        <authorList>
            <person name="Jaros S."/>
            <person name="Januszkiewicz K."/>
            <person name="Wedrychowicz H."/>
        </authorList>
    </citation>
    <scope>NUCLEOTIDE SEQUENCE [LARGE SCALE GENOMIC DNA]</scope>
    <source>
        <strain evidence="2 3">DSM 10502</strain>
    </source>
</reference>
<sequence length="460" mass="52482">MNILLFGTGDYYQRYKAWFSSASVLALLDNDASKWGTRIDGHIVLSPQEVIKLSYDRIFILSAYYDEMEEQLLSLGVPMEKISTQFDLRIGMHGIIERPIIRYNSKEKGKKVYFFFFDLHRNGASVVFSYAVMLMQKYYPVCVVALEDGPLREYITDMGIEVIIDPNVQLETLSQSPYEKNALLFFCNTFNFFHLLQKRNTKIPVVWWLHDPEFYYHSIGKAAFDLIPRENLYSYAVSPAAADAFKKYCDGVFVGDLPYGIPDEVRGRSLANNKEMNPVVFALVGHIQHHKAQDVYLQAVKLLSECAKKNSLFLVVGNDNTLFAKNLKEMVKGIDNVVFTGEVSLQQLSDLYAKTIDVLVCPSRTDSLPTVAAEAMMHNVPCIVSDKTGTASHIHNSVDGWVVPCEDVEALCRNMEEIIMHPEQLKKVGEKARKVYERDFSIEVFEKRLKQVLSKYLPNI</sequence>
<dbReference type="CDD" id="cd03801">
    <property type="entry name" value="GT4_PimA-like"/>
    <property type="match status" value="1"/>
</dbReference>
<dbReference type="GO" id="GO:0016758">
    <property type="term" value="F:hexosyltransferase activity"/>
    <property type="evidence" value="ECO:0007669"/>
    <property type="project" value="TreeGrafter"/>
</dbReference>
<organism evidence="2 3">
    <name type="scientific">Schwartzia succinivorans DSM 10502</name>
    <dbReference type="NCBI Taxonomy" id="1123243"/>
    <lineage>
        <taxon>Bacteria</taxon>
        <taxon>Bacillati</taxon>
        <taxon>Bacillota</taxon>
        <taxon>Negativicutes</taxon>
        <taxon>Selenomonadales</taxon>
        <taxon>Selenomonadaceae</taxon>
        <taxon>Schwartzia</taxon>
    </lineage>
</organism>
<dbReference type="PANTHER" id="PTHR45947">
    <property type="entry name" value="SULFOQUINOVOSYL TRANSFERASE SQD2"/>
    <property type="match status" value="1"/>
</dbReference>
<dbReference type="AlphaFoldDB" id="A0A1M4SND0"/>
<dbReference type="InterPro" id="IPR001296">
    <property type="entry name" value="Glyco_trans_1"/>
</dbReference>
<dbReference type="RefSeq" id="WP_072934317.1">
    <property type="nucleotide sequence ID" value="NZ_FQUG01000002.1"/>
</dbReference>
<dbReference type="Proteomes" id="UP000184404">
    <property type="component" value="Unassembled WGS sequence"/>
</dbReference>
<dbReference type="OrthoDB" id="1669125at2"/>
<keyword evidence="3" id="KW-1185">Reference proteome</keyword>
<proteinExistence type="predicted"/>
<dbReference type="Pfam" id="PF00534">
    <property type="entry name" value="Glycos_transf_1"/>
    <property type="match status" value="1"/>
</dbReference>
<gene>
    <name evidence="2" type="ORF">SAMN02745190_00194</name>
</gene>
<dbReference type="Gene3D" id="3.40.50.720">
    <property type="entry name" value="NAD(P)-binding Rossmann-like Domain"/>
    <property type="match status" value="1"/>
</dbReference>